<name>A0A409WRW2_PSICY</name>
<feature type="compositionally biased region" description="Basic and acidic residues" evidence="1">
    <location>
        <begin position="502"/>
        <end position="511"/>
    </location>
</feature>
<evidence type="ECO:0000313" key="3">
    <source>
        <dbReference type="Proteomes" id="UP000283269"/>
    </source>
</evidence>
<feature type="compositionally biased region" description="Acidic residues" evidence="1">
    <location>
        <begin position="133"/>
        <end position="161"/>
    </location>
</feature>
<proteinExistence type="predicted"/>
<feature type="compositionally biased region" description="Polar residues" evidence="1">
    <location>
        <begin position="31"/>
        <end position="62"/>
    </location>
</feature>
<keyword evidence="3" id="KW-1185">Reference proteome</keyword>
<feature type="compositionally biased region" description="Acidic residues" evidence="1">
    <location>
        <begin position="250"/>
        <end position="269"/>
    </location>
</feature>
<reference evidence="2 3" key="1">
    <citation type="journal article" date="2018" name="Evol. Lett.">
        <title>Horizontal gene cluster transfer increased hallucinogenic mushroom diversity.</title>
        <authorList>
            <person name="Reynolds H.T."/>
            <person name="Vijayakumar V."/>
            <person name="Gluck-Thaler E."/>
            <person name="Korotkin H.B."/>
            <person name="Matheny P.B."/>
            <person name="Slot J.C."/>
        </authorList>
    </citation>
    <scope>NUCLEOTIDE SEQUENCE [LARGE SCALE GENOMIC DNA]</scope>
    <source>
        <strain evidence="2 3">2631</strain>
    </source>
</reference>
<organism evidence="2 3">
    <name type="scientific">Psilocybe cyanescens</name>
    <dbReference type="NCBI Taxonomy" id="93625"/>
    <lineage>
        <taxon>Eukaryota</taxon>
        <taxon>Fungi</taxon>
        <taxon>Dikarya</taxon>
        <taxon>Basidiomycota</taxon>
        <taxon>Agaricomycotina</taxon>
        <taxon>Agaricomycetes</taxon>
        <taxon>Agaricomycetidae</taxon>
        <taxon>Agaricales</taxon>
        <taxon>Agaricineae</taxon>
        <taxon>Strophariaceae</taxon>
        <taxon>Psilocybe</taxon>
    </lineage>
</organism>
<feature type="compositionally biased region" description="Basic and acidic residues" evidence="1">
    <location>
        <begin position="919"/>
        <end position="928"/>
    </location>
</feature>
<gene>
    <name evidence="2" type="ORF">CVT25_015049</name>
</gene>
<feature type="compositionally biased region" description="Basic and acidic residues" evidence="1">
    <location>
        <begin position="309"/>
        <end position="320"/>
    </location>
</feature>
<feature type="compositionally biased region" description="Polar residues" evidence="1">
    <location>
        <begin position="333"/>
        <end position="360"/>
    </location>
</feature>
<feature type="compositionally biased region" description="Basic and acidic residues" evidence="1">
    <location>
        <begin position="530"/>
        <end position="541"/>
    </location>
</feature>
<feature type="compositionally biased region" description="Basic and acidic residues" evidence="1">
    <location>
        <begin position="867"/>
        <end position="876"/>
    </location>
</feature>
<dbReference type="InterPro" id="IPR018465">
    <property type="entry name" value="Scm3/HJURP"/>
</dbReference>
<feature type="region of interest" description="Disordered" evidence="1">
    <location>
        <begin position="131"/>
        <end position="181"/>
    </location>
</feature>
<feature type="compositionally biased region" description="Pro residues" evidence="1">
    <location>
        <begin position="1"/>
        <end position="28"/>
    </location>
</feature>
<accession>A0A409WRW2</accession>
<feature type="compositionally biased region" description="Polar residues" evidence="1">
    <location>
        <begin position="835"/>
        <end position="844"/>
    </location>
</feature>
<dbReference type="GO" id="GO:0042393">
    <property type="term" value="F:histone binding"/>
    <property type="evidence" value="ECO:0007669"/>
    <property type="project" value="InterPro"/>
</dbReference>
<dbReference type="OrthoDB" id="2420608at2759"/>
<comment type="caution">
    <text evidence="2">The sequence shown here is derived from an EMBL/GenBank/DDBJ whole genome shotgun (WGS) entry which is preliminary data.</text>
</comment>
<dbReference type="STRING" id="93625.A0A409WRW2"/>
<feature type="region of interest" description="Disordered" evidence="1">
    <location>
        <begin position="210"/>
        <end position="269"/>
    </location>
</feature>
<feature type="compositionally biased region" description="Basic residues" evidence="1">
    <location>
        <begin position="963"/>
        <end position="975"/>
    </location>
</feature>
<dbReference type="Proteomes" id="UP000283269">
    <property type="component" value="Unassembled WGS sequence"/>
</dbReference>
<dbReference type="AlphaFoldDB" id="A0A409WRW2"/>
<feature type="compositionally biased region" description="Basic residues" evidence="1">
    <location>
        <begin position="681"/>
        <end position="692"/>
    </location>
</feature>
<feature type="compositionally biased region" description="Low complexity" evidence="1">
    <location>
        <begin position="738"/>
        <end position="748"/>
    </location>
</feature>
<dbReference type="GO" id="GO:0005634">
    <property type="term" value="C:nucleus"/>
    <property type="evidence" value="ECO:0007669"/>
    <property type="project" value="InterPro"/>
</dbReference>
<evidence type="ECO:0000313" key="2">
    <source>
        <dbReference type="EMBL" id="PPQ81265.1"/>
    </source>
</evidence>
<feature type="compositionally biased region" description="Basic and acidic residues" evidence="1">
    <location>
        <begin position="417"/>
        <end position="434"/>
    </location>
</feature>
<feature type="compositionally biased region" description="Low complexity" evidence="1">
    <location>
        <begin position="635"/>
        <end position="670"/>
    </location>
</feature>
<dbReference type="Pfam" id="PF10384">
    <property type="entry name" value="Scm3"/>
    <property type="match status" value="1"/>
</dbReference>
<feature type="region of interest" description="Disordered" evidence="1">
    <location>
        <begin position="787"/>
        <end position="975"/>
    </location>
</feature>
<feature type="compositionally biased region" description="Polar residues" evidence="1">
    <location>
        <begin position="371"/>
        <end position="385"/>
    </location>
</feature>
<feature type="region of interest" description="Disordered" evidence="1">
    <location>
        <begin position="1"/>
        <end position="75"/>
    </location>
</feature>
<feature type="compositionally biased region" description="Basic residues" evidence="1">
    <location>
        <begin position="845"/>
        <end position="861"/>
    </location>
</feature>
<sequence length="975" mass="108634">MHAMGPPPPKFPEKPPLITPSASPPPARQPNRMSDSASPTKRQRLLSTPRRTPSEASSSTSRPPQPPEDVQKEREASKMRLFDVWASLAERYTVPVEEDDIINIQTGEITRDNGYLRKYKKLDFGAIALGDTAADDYSDIPEDEEDEYDLDELDAFADDVSEFSNHEEEAQADEDLSEVAMPPATVLNAADAEDLREFMNAERLRRELCGSDLDDEVEEGYSSPESDNDGTRINGARSEILYAPNRVLSEEVEEQEEEEEETTGETEECVIEKAVQDLDRPAFLDLISEDELDNWKVDDANIVYPIVKAERMSDHSHSDSDSEIEIVEDYNVSLASQSSKAPPQEQSYAPKTSIKSYSRSQVHKPLRQLYTPPQSNSSSRPSATPFSDFIDLSGEPSPPQSPTARPKISNTQFNTPRNDKHLVSTPRNIHDTPVRHTNFAQLAKETGTRSASKMAPEVPLKPPMKKPKKKPKSQPFVLLTPRQESGSHKAEPNPSVASTSRDVAHKNEVYQHDIPSPSKLSKGKGNVTEPVKEAKRPDSENCHTSSAILKGKMRQQPHHNSISSDDESDDPLESSPSKLTRFGAPKGKPDTTKGSPKSTKSHKTKTATPNHERREAFRQRQSSSSPVFRKRKRVSSNANSDFSDFASSDRMTESSPLKSNRSSTRSSTSSAITNNESHPQNPRKRSSSRRRHASTESDSDGGHDTESSVSESGDPYLHKKSHPGVNAPLPHSHHPYHHIPYTSSHYPPQEYQPLPDPRAQLIITQAMQQLSALVGASWAPSHHYMDGPVPNTPHRRHDGRPMGGPFITPTHHPHPYAYHYDPNLSNATLPPDSPEYNSSPTKSSSGHRKSLVGRSRSRGRRVSFNLEPDKQRRAEVETDGYSSPTGMRSSKDFPKNERRGVSRGDEGDKKIGGQKQKREKTPGRRYELSDDDESDIESERRGRGYARGQTPGPSVDPADGVSRRRQSSSKRHEKR</sequence>
<protein>
    <submittedName>
        <fullName evidence="2">Uncharacterized protein</fullName>
    </submittedName>
</protein>
<feature type="region of interest" description="Disordered" evidence="1">
    <location>
        <begin position="309"/>
        <end position="755"/>
    </location>
</feature>
<dbReference type="EMBL" id="NHYD01003269">
    <property type="protein sequence ID" value="PPQ81265.1"/>
    <property type="molecule type" value="Genomic_DNA"/>
</dbReference>
<feature type="compositionally biased region" description="Polar residues" evidence="1">
    <location>
        <begin position="671"/>
        <end position="680"/>
    </location>
</feature>
<dbReference type="InParanoid" id="A0A409WRW2"/>
<feature type="compositionally biased region" description="Basic residues" evidence="1">
    <location>
        <begin position="463"/>
        <end position="472"/>
    </location>
</feature>
<evidence type="ECO:0000256" key="1">
    <source>
        <dbReference type="SAM" id="MobiDB-lite"/>
    </source>
</evidence>
<feature type="compositionally biased region" description="Basic and acidic residues" evidence="1">
    <location>
        <begin position="889"/>
        <end position="911"/>
    </location>
</feature>